<evidence type="ECO:0000256" key="2">
    <source>
        <dbReference type="ARBA" id="ARBA00007441"/>
    </source>
</evidence>
<evidence type="ECO:0000256" key="3">
    <source>
        <dbReference type="ARBA" id="ARBA00022576"/>
    </source>
</evidence>
<dbReference type="GO" id="GO:0006520">
    <property type="term" value="P:amino acid metabolic process"/>
    <property type="evidence" value="ECO:0007669"/>
    <property type="project" value="InterPro"/>
</dbReference>
<dbReference type="EMBL" id="JACATZ010000003">
    <property type="protein sequence ID" value="NWJ48194.1"/>
    <property type="molecule type" value="Genomic_DNA"/>
</dbReference>
<evidence type="ECO:0000256" key="4">
    <source>
        <dbReference type="ARBA" id="ARBA00022679"/>
    </source>
</evidence>
<evidence type="ECO:0000256" key="6">
    <source>
        <dbReference type="RuleBase" id="RU000481"/>
    </source>
</evidence>
<keyword evidence="3 6" id="KW-0032">Aminotransferase</keyword>
<reference evidence="8 9" key="1">
    <citation type="submission" date="2020-06" db="EMBL/GenBank/DDBJ databases">
        <title>Anoxygenic phototrophic Chloroflexota member uses a Type I reaction center.</title>
        <authorList>
            <person name="Tsuji J.M."/>
            <person name="Shaw N.A."/>
            <person name="Nagashima S."/>
            <person name="Venkiteswaran J."/>
            <person name="Schiff S.L."/>
            <person name="Hanada S."/>
            <person name="Tank M."/>
            <person name="Neufeld J.D."/>
        </authorList>
    </citation>
    <scope>NUCLEOTIDE SEQUENCE [LARGE SCALE GENOMIC DNA]</scope>
    <source>
        <strain evidence="8">L227-S17</strain>
    </source>
</reference>
<comment type="caution">
    <text evidence="8">The sequence shown here is derived from an EMBL/GenBank/DDBJ whole genome shotgun (WGS) entry which is preliminary data.</text>
</comment>
<dbReference type="InterPro" id="IPR004838">
    <property type="entry name" value="NHTrfase_class1_PyrdxlP-BS"/>
</dbReference>
<organism evidence="8 9">
    <name type="scientific">Candidatus Chlorohelix allophototropha</name>
    <dbReference type="NCBI Taxonomy" id="3003348"/>
    <lineage>
        <taxon>Bacteria</taxon>
        <taxon>Bacillati</taxon>
        <taxon>Chloroflexota</taxon>
        <taxon>Chloroflexia</taxon>
        <taxon>Candidatus Chloroheliales</taxon>
        <taxon>Candidatus Chloroheliaceae</taxon>
        <taxon>Candidatus Chlorohelix</taxon>
    </lineage>
</organism>
<comment type="cofactor">
    <cofactor evidence="1 6">
        <name>pyridoxal 5'-phosphate</name>
        <dbReference type="ChEBI" id="CHEBI:597326"/>
    </cofactor>
</comment>
<comment type="similarity">
    <text evidence="2 6">Belongs to the class-I pyridoxal-phosphate-dependent aminotransferase family.</text>
</comment>
<dbReference type="GO" id="GO:0030170">
    <property type="term" value="F:pyridoxal phosphate binding"/>
    <property type="evidence" value="ECO:0007669"/>
    <property type="project" value="InterPro"/>
</dbReference>
<dbReference type="CDD" id="cd00609">
    <property type="entry name" value="AAT_like"/>
    <property type="match status" value="1"/>
</dbReference>
<dbReference type="PANTHER" id="PTHR46383:SF3">
    <property type="entry name" value="ASPARTATE AMINOTRANSFERASE-RELATED"/>
    <property type="match status" value="1"/>
</dbReference>
<protein>
    <recommendedName>
        <fullName evidence="6">Aminotransferase</fullName>
        <ecNumber evidence="6">2.6.1.-</ecNumber>
    </recommendedName>
</protein>
<dbReference type="InterPro" id="IPR015422">
    <property type="entry name" value="PyrdxlP-dep_Trfase_small"/>
</dbReference>
<dbReference type="Gene3D" id="3.90.1150.10">
    <property type="entry name" value="Aspartate Aminotransferase, domain 1"/>
    <property type="match status" value="1"/>
</dbReference>
<evidence type="ECO:0000259" key="7">
    <source>
        <dbReference type="Pfam" id="PF00155"/>
    </source>
</evidence>
<feature type="domain" description="Aminotransferase class I/classII large" evidence="7">
    <location>
        <begin position="3"/>
        <end position="352"/>
    </location>
</feature>
<proteinExistence type="inferred from homology"/>
<evidence type="ECO:0000256" key="5">
    <source>
        <dbReference type="ARBA" id="ARBA00022898"/>
    </source>
</evidence>
<gene>
    <name evidence="8" type="ORF">HXX08_20255</name>
</gene>
<evidence type="ECO:0000313" key="9">
    <source>
        <dbReference type="Proteomes" id="UP000521676"/>
    </source>
</evidence>
<dbReference type="InterPro" id="IPR050596">
    <property type="entry name" value="AspAT/PAT-like"/>
</dbReference>
<name>A0A8T7M808_9CHLR</name>
<dbReference type="InterPro" id="IPR015424">
    <property type="entry name" value="PyrdxlP-dep_Trfase"/>
</dbReference>
<evidence type="ECO:0000313" key="8">
    <source>
        <dbReference type="EMBL" id="NWJ48194.1"/>
    </source>
</evidence>
<dbReference type="AlphaFoldDB" id="A0A8T7M808"/>
<dbReference type="EC" id="2.6.1.-" evidence="6"/>
<dbReference type="PANTHER" id="PTHR46383">
    <property type="entry name" value="ASPARTATE AMINOTRANSFERASE"/>
    <property type="match status" value="1"/>
</dbReference>
<sequence>MQDVISLGVGEPDFVTPDNIRRAAVDSIEKGQTRYTSNAGILELRQLVQAHLNHRYGVDYDPIHEMIITVGVSEALQTVCLASLNPGEEVLIPEPSFVSYAPSVIFAGATPVYVPTSVDEQFMPTVADLEARVTPNTRALLLGYPNNPTGAVLTPQRALEIAEFAKKHDLLVFSDEIYDRLVYGVEHICIAALPGMKERTVTLGGFSKAYAMTGWRIGYVCAPADIIGASLRIHQYAIMSAPTAGQHAAIEALKNNEHSVLEMVAEYDRRRQFMVKSFNEIGLPCFEPKGAFYTFPSIKATGMNEDDFCEKLLVEEHVAVVPGYSFGPSGAGHIRACYATSLPKIEEAMERINRFVRRYSSVGVR</sequence>
<dbReference type="GO" id="GO:0008483">
    <property type="term" value="F:transaminase activity"/>
    <property type="evidence" value="ECO:0007669"/>
    <property type="project" value="UniProtKB-KW"/>
</dbReference>
<dbReference type="InterPro" id="IPR015421">
    <property type="entry name" value="PyrdxlP-dep_Trfase_major"/>
</dbReference>
<dbReference type="Gene3D" id="3.40.640.10">
    <property type="entry name" value="Type I PLP-dependent aspartate aminotransferase-like (Major domain)"/>
    <property type="match status" value="1"/>
</dbReference>
<keyword evidence="4 6" id="KW-0808">Transferase</keyword>
<dbReference type="Proteomes" id="UP000521676">
    <property type="component" value="Unassembled WGS sequence"/>
</dbReference>
<keyword evidence="5" id="KW-0663">Pyridoxal phosphate</keyword>
<dbReference type="FunFam" id="3.40.640.10:FF:000033">
    <property type="entry name" value="Aspartate aminotransferase"/>
    <property type="match status" value="1"/>
</dbReference>
<dbReference type="SUPFAM" id="SSF53383">
    <property type="entry name" value="PLP-dependent transferases"/>
    <property type="match status" value="1"/>
</dbReference>
<dbReference type="PROSITE" id="PS00105">
    <property type="entry name" value="AA_TRANSFER_CLASS_1"/>
    <property type="match status" value="1"/>
</dbReference>
<dbReference type="InterPro" id="IPR004839">
    <property type="entry name" value="Aminotransferase_I/II_large"/>
</dbReference>
<accession>A0A8T7M808</accession>
<dbReference type="Pfam" id="PF00155">
    <property type="entry name" value="Aminotran_1_2"/>
    <property type="match status" value="1"/>
</dbReference>
<evidence type="ECO:0000256" key="1">
    <source>
        <dbReference type="ARBA" id="ARBA00001933"/>
    </source>
</evidence>